<evidence type="ECO:0000256" key="1">
    <source>
        <dbReference type="ARBA" id="ARBA00008068"/>
    </source>
</evidence>
<dbReference type="Proteomes" id="UP001054889">
    <property type="component" value="Unassembled WGS sequence"/>
</dbReference>
<dbReference type="GO" id="GO:0005737">
    <property type="term" value="C:cytoplasm"/>
    <property type="evidence" value="ECO:0007669"/>
    <property type="project" value="TreeGrafter"/>
</dbReference>
<keyword evidence="6" id="KW-1185">Reference proteome</keyword>
<dbReference type="PANTHER" id="PTHR31901">
    <property type="entry name" value="GH3 DOMAIN-CONTAINING PROTEIN"/>
    <property type="match status" value="1"/>
</dbReference>
<comment type="caution">
    <text evidence="5">The sequence shown here is derived from an EMBL/GenBank/DDBJ whole genome shotgun (WGS) entry which is preliminary data.</text>
</comment>
<accession>A0AAV5D820</accession>
<proteinExistence type="inferred from homology"/>
<reference evidence="5" key="1">
    <citation type="journal article" date="2018" name="DNA Res.">
        <title>Multiple hybrid de novo genome assembly of finger millet, an orphan allotetraploid crop.</title>
        <authorList>
            <person name="Hatakeyama M."/>
            <person name="Aluri S."/>
            <person name="Balachadran M.T."/>
            <person name="Sivarajan S.R."/>
            <person name="Patrignani A."/>
            <person name="Gruter S."/>
            <person name="Poveda L."/>
            <person name="Shimizu-Inatsugi R."/>
            <person name="Baeten J."/>
            <person name="Francoijs K.J."/>
            <person name="Nataraja K.N."/>
            <person name="Reddy Y.A.N."/>
            <person name="Phadnis S."/>
            <person name="Ravikumar R.L."/>
            <person name="Schlapbach R."/>
            <person name="Sreeman S.M."/>
            <person name="Shimizu K.K."/>
        </authorList>
    </citation>
    <scope>NUCLEOTIDE SEQUENCE</scope>
</reference>
<dbReference type="InterPro" id="IPR055378">
    <property type="entry name" value="GH3_C"/>
</dbReference>
<evidence type="ECO:0000313" key="6">
    <source>
        <dbReference type="Proteomes" id="UP001054889"/>
    </source>
</evidence>
<dbReference type="Pfam" id="PF23572">
    <property type="entry name" value="GH3_C"/>
    <property type="match status" value="1"/>
</dbReference>
<sequence length="167" mass="18890">MCDPGEVSYTFMPFMGYFEFLPVDGNEEDASQLVDLARLEMGHEYEVVVTTYSGLNQHTSRVCTESIPGHYVIYWELLMNKQEMEMEAVNGDVLDRSGTFEELMDYAVSRGTSMSQYKVPRCVTENPRIIELLDSRVVSSHFSPMAPHWAPDLQSSDSNGGVRVSQD</sequence>
<evidence type="ECO:0000259" key="3">
    <source>
        <dbReference type="Pfam" id="PF23571"/>
    </source>
</evidence>
<evidence type="ECO:0000313" key="5">
    <source>
        <dbReference type="EMBL" id="GJN07063.1"/>
    </source>
</evidence>
<dbReference type="PANTHER" id="PTHR31901:SF96">
    <property type="entry name" value="INDOLE-3-ACETIC ACID-AMIDO SYNTHETASE GH3.1-RELATED"/>
    <property type="match status" value="1"/>
</dbReference>
<dbReference type="Pfam" id="PF23571">
    <property type="entry name" value="GH3_M"/>
    <property type="match status" value="1"/>
</dbReference>
<dbReference type="InterPro" id="IPR004993">
    <property type="entry name" value="GH3"/>
</dbReference>
<organism evidence="5 6">
    <name type="scientific">Eleusine coracana subsp. coracana</name>
    <dbReference type="NCBI Taxonomy" id="191504"/>
    <lineage>
        <taxon>Eukaryota</taxon>
        <taxon>Viridiplantae</taxon>
        <taxon>Streptophyta</taxon>
        <taxon>Embryophyta</taxon>
        <taxon>Tracheophyta</taxon>
        <taxon>Spermatophyta</taxon>
        <taxon>Magnoliopsida</taxon>
        <taxon>Liliopsida</taxon>
        <taxon>Poales</taxon>
        <taxon>Poaceae</taxon>
        <taxon>PACMAD clade</taxon>
        <taxon>Chloridoideae</taxon>
        <taxon>Cynodonteae</taxon>
        <taxon>Eleusininae</taxon>
        <taxon>Eleusine</taxon>
    </lineage>
</organism>
<reference evidence="5" key="2">
    <citation type="submission" date="2021-12" db="EMBL/GenBank/DDBJ databases">
        <title>Resequencing data analysis of finger millet.</title>
        <authorList>
            <person name="Hatakeyama M."/>
            <person name="Aluri S."/>
            <person name="Balachadran M.T."/>
            <person name="Sivarajan S.R."/>
            <person name="Poveda L."/>
            <person name="Shimizu-Inatsugi R."/>
            <person name="Schlapbach R."/>
            <person name="Sreeman S.M."/>
            <person name="Shimizu K.K."/>
        </authorList>
    </citation>
    <scope>NUCLEOTIDE SEQUENCE</scope>
</reference>
<dbReference type="GO" id="GO:0016881">
    <property type="term" value="F:acid-amino acid ligase activity"/>
    <property type="evidence" value="ECO:0007669"/>
    <property type="project" value="TreeGrafter"/>
</dbReference>
<comment type="similarity">
    <text evidence="1">Belongs to the IAA-amido conjugating enzyme family.</text>
</comment>
<dbReference type="InterPro" id="IPR055377">
    <property type="entry name" value="GH3_M"/>
</dbReference>
<feature type="domain" description="GH3 C-terminal" evidence="4">
    <location>
        <begin position="96"/>
        <end position="126"/>
    </location>
</feature>
<gene>
    <name evidence="5" type="primary">ga24854</name>
    <name evidence="5" type="ORF">PR202_ga24854</name>
</gene>
<dbReference type="AlphaFoldDB" id="A0AAV5D820"/>
<keyword evidence="2" id="KW-0436">Ligase</keyword>
<protein>
    <submittedName>
        <fullName evidence="5">Uncharacterized protein</fullName>
    </submittedName>
</protein>
<evidence type="ECO:0000259" key="4">
    <source>
        <dbReference type="Pfam" id="PF23572"/>
    </source>
</evidence>
<name>A0AAV5D820_ELECO</name>
<evidence type="ECO:0000256" key="2">
    <source>
        <dbReference type="ARBA" id="ARBA00022598"/>
    </source>
</evidence>
<dbReference type="EMBL" id="BQKI01000013">
    <property type="protein sequence ID" value="GJN07063.1"/>
    <property type="molecule type" value="Genomic_DNA"/>
</dbReference>
<feature type="domain" description="GH3 middle" evidence="3">
    <location>
        <begin position="9"/>
        <end position="56"/>
    </location>
</feature>